<gene>
    <name evidence="2" type="ORF">EV189_3459</name>
</gene>
<evidence type="ECO:0000259" key="1">
    <source>
        <dbReference type="Pfam" id="PF02720"/>
    </source>
</evidence>
<name>A0A4Q7NAZ3_9ACTN</name>
<dbReference type="RefSeq" id="WP_130494200.1">
    <property type="nucleotide sequence ID" value="NZ_SGXD01000005.1"/>
</dbReference>
<dbReference type="InterPro" id="IPR003870">
    <property type="entry name" value="DUF222"/>
</dbReference>
<dbReference type="Pfam" id="PF02720">
    <property type="entry name" value="DUF222"/>
    <property type="match status" value="1"/>
</dbReference>
<reference evidence="2 3" key="1">
    <citation type="submission" date="2019-02" db="EMBL/GenBank/DDBJ databases">
        <title>Genomic Encyclopedia of Type Strains, Phase IV (KMG-IV): sequencing the most valuable type-strain genomes for metagenomic binning, comparative biology and taxonomic classification.</title>
        <authorList>
            <person name="Goeker M."/>
        </authorList>
    </citation>
    <scope>NUCLEOTIDE SEQUENCE [LARGE SCALE GENOMIC DNA]</scope>
    <source>
        <strain evidence="2 3">DSM 45622</strain>
    </source>
</reference>
<dbReference type="AlphaFoldDB" id="A0A4Q7NAZ3"/>
<keyword evidence="3" id="KW-1185">Reference proteome</keyword>
<feature type="domain" description="DUF222" evidence="1">
    <location>
        <begin position="89"/>
        <end position="389"/>
    </location>
</feature>
<sequence>MRSSDQVRQPSAHLPFEDALTGIEAGVLPGVLAELVRDPALLAAWVHPFSDPGDPDPGLGRREREASARVALARSFDRVVAWASAHRAVALAEAEALLGERARELGHAKHGVEPSVHAQLGLELRLPSAVAALQAGEAAALVGRHPGTWWLLAEGEISPRHAAAVVEACEPLDLAGCAAVEARVLRRAPEQTVAQLRRRLRTAVAVADPRGASERHADAVRRDRGVFMRPLPDAMAEVVAVVSATEAFGVMGALDAVVDALPEAGAAGSGPGAGAGPAGRRSLSQRRADALVLVASAVVGDLEALPGLVRTVPARPAVSVVVSLATVAGLAEDPAHLEGYGPVPAELGRAVAADAEWALRVTGPEGELLATAPLRHQPSARLRAFVVAREQTCGHPTCDRAARELQLDHREAFDHEHPARGGPTTGANLDPKCQRDHNLKTWHGWGAWRDRDGTLVTRTPFGRHYLTEREPQPCT</sequence>
<organism evidence="2 3">
    <name type="scientific">Motilibacter rhizosphaerae</name>
    <dbReference type="NCBI Taxonomy" id="598652"/>
    <lineage>
        <taxon>Bacteria</taxon>
        <taxon>Bacillati</taxon>
        <taxon>Actinomycetota</taxon>
        <taxon>Actinomycetes</taxon>
        <taxon>Motilibacterales</taxon>
        <taxon>Motilibacteraceae</taxon>
        <taxon>Motilibacter</taxon>
    </lineage>
</organism>
<evidence type="ECO:0000313" key="3">
    <source>
        <dbReference type="Proteomes" id="UP000293638"/>
    </source>
</evidence>
<dbReference type="Proteomes" id="UP000293638">
    <property type="component" value="Unassembled WGS sequence"/>
</dbReference>
<evidence type="ECO:0000313" key="2">
    <source>
        <dbReference type="EMBL" id="RZS79980.1"/>
    </source>
</evidence>
<dbReference type="EMBL" id="SGXD01000005">
    <property type="protein sequence ID" value="RZS79980.1"/>
    <property type="molecule type" value="Genomic_DNA"/>
</dbReference>
<accession>A0A4Q7NAZ3</accession>
<protein>
    <submittedName>
        <fullName evidence="2">Uncharacterized protein DUF222</fullName>
    </submittedName>
</protein>
<proteinExistence type="predicted"/>
<comment type="caution">
    <text evidence="2">The sequence shown here is derived from an EMBL/GenBank/DDBJ whole genome shotgun (WGS) entry which is preliminary data.</text>
</comment>
<dbReference type="OrthoDB" id="5241234at2"/>